<dbReference type="RefSeq" id="WP_050023264.1">
    <property type="nucleotide sequence ID" value="NZ_JNFH02000004.1"/>
</dbReference>
<dbReference type="Pfam" id="PF04307">
    <property type="entry name" value="YdjM"/>
    <property type="match status" value="1"/>
</dbReference>
<protein>
    <submittedName>
        <fullName evidence="2">Hydrolase</fullName>
    </submittedName>
</protein>
<dbReference type="EMBL" id="JNFH02000004">
    <property type="protein sequence ID" value="KDS91645.1"/>
    <property type="molecule type" value="Genomic_DNA"/>
</dbReference>
<keyword evidence="1" id="KW-0812">Transmembrane</keyword>
<dbReference type="OrthoDB" id="200338at2157"/>
<sequence>MWPWEHALFAYVCYSTYVHGRYRSRPRDAPAVALAFGAVLPDLIDKPLAWEFNVFSTGYAAAHSLFLGVPAALAVYALAERRRAGAVGGAFLIGYLLHLVGDVLPASLSRGRVDLSPVLWPIAGRVSPPDRGSFVDGVYGLLTEYVARLLTFDLTPVIALQLGSVAFGVTLWLADGRPGLSLVTGAFRRAMKRIRA</sequence>
<reference evidence="2 3" key="1">
    <citation type="journal article" date="2015" name="Genome Announc.">
        <title>Draft genome sequence of a Halorubrum H3 strain isolated from the burlinskoye salt lake (Altai Krai, Russia).</title>
        <authorList>
            <person name="Rozanov A.S."/>
            <person name="Bryanskaya A.V."/>
            <person name="Malup T.K."/>
            <person name="Kotenko A.V."/>
            <person name="Peltek S.E."/>
        </authorList>
    </citation>
    <scope>NUCLEOTIDE SEQUENCE [LARGE SCALE GENOMIC DNA]</scope>
    <source>
        <strain evidence="2 3">H3</strain>
    </source>
</reference>
<organism evidence="2 3">
    <name type="scientific">Halorubrum saccharovorum</name>
    <dbReference type="NCBI Taxonomy" id="2248"/>
    <lineage>
        <taxon>Archaea</taxon>
        <taxon>Methanobacteriati</taxon>
        <taxon>Methanobacteriota</taxon>
        <taxon>Stenosarchaea group</taxon>
        <taxon>Halobacteria</taxon>
        <taxon>Halobacteriales</taxon>
        <taxon>Haloferacaceae</taxon>
        <taxon>Halorubrum</taxon>
    </lineage>
</organism>
<feature type="transmembrane region" description="Helical" evidence="1">
    <location>
        <begin position="60"/>
        <end position="79"/>
    </location>
</feature>
<dbReference type="InterPro" id="IPR007404">
    <property type="entry name" value="YdjM-like"/>
</dbReference>
<gene>
    <name evidence="2" type="ORF">FK85_21280</name>
</gene>
<proteinExistence type="predicted"/>
<comment type="caution">
    <text evidence="2">The sequence shown here is derived from an EMBL/GenBank/DDBJ whole genome shotgun (WGS) entry which is preliminary data.</text>
</comment>
<keyword evidence="1" id="KW-1133">Transmembrane helix</keyword>
<evidence type="ECO:0000256" key="1">
    <source>
        <dbReference type="SAM" id="Phobius"/>
    </source>
</evidence>
<evidence type="ECO:0000313" key="3">
    <source>
        <dbReference type="Proteomes" id="UP000053331"/>
    </source>
</evidence>
<evidence type="ECO:0000313" key="2">
    <source>
        <dbReference type="EMBL" id="KDS91645.1"/>
    </source>
</evidence>
<dbReference type="GO" id="GO:0016787">
    <property type="term" value="F:hydrolase activity"/>
    <property type="evidence" value="ECO:0007669"/>
    <property type="project" value="UniProtKB-KW"/>
</dbReference>
<keyword evidence="3" id="KW-1185">Reference proteome</keyword>
<feature type="transmembrane region" description="Helical" evidence="1">
    <location>
        <begin position="86"/>
        <end position="108"/>
    </location>
</feature>
<dbReference type="Proteomes" id="UP000053331">
    <property type="component" value="Unassembled WGS sequence"/>
</dbReference>
<accession>A0A081EW57</accession>
<keyword evidence="2" id="KW-0378">Hydrolase</keyword>
<name>A0A081EW57_9EURY</name>
<feature type="transmembrane region" description="Helical" evidence="1">
    <location>
        <begin position="154"/>
        <end position="174"/>
    </location>
</feature>
<keyword evidence="1" id="KW-0472">Membrane</keyword>
<dbReference type="AlphaFoldDB" id="A0A081EW57"/>